<name>A0A5C3Q6X8_9AGAR</name>
<dbReference type="AlphaFoldDB" id="A0A5C3Q6X8"/>
<keyword evidence="1" id="KW-0472">Membrane</keyword>
<reference evidence="2 3" key="1">
    <citation type="journal article" date="2019" name="Nat. Ecol. Evol.">
        <title>Megaphylogeny resolves global patterns of mushroom evolution.</title>
        <authorList>
            <person name="Varga T."/>
            <person name="Krizsan K."/>
            <person name="Foldi C."/>
            <person name="Dima B."/>
            <person name="Sanchez-Garcia M."/>
            <person name="Sanchez-Ramirez S."/>
            <person name="Szollosi G.J."/>
            <person name="Szarkandi J.G."/>
            <person name="Papp V."/>
            <person name="Albert L."/>
            <person name="Andreopoulos W."/>
            <person name="Angelini C."/>
            <person name="Antonin V."/>
            <person name="Barry K.W."/>
            <person name="Bougher N.L."/>
            <person name="Buchanan P."/>
            <person name="Buyck B."/>
            <person name="Bense V."/>
            <person name="Catcheside P."/>
            <person name="Chovatia M."/>
            <person name="Cooper J."/>
            <person name="Damon W."/>
            <person name="Desjardin D."/>
            <person name="Finy P."/>
            <person name="Geml J."/>
            <person name="Haridas S."/>
            <person name="Hughes K."/>
            <person name="Justo A."/>
            <person name="Karasinski D."/>
            <person name="Kautmanova I."/>
            <person name="Kiss B."/>
            <person name="Kocsube S."/>
            <person name="Kotiranta H."/>
            <person name="LaButti K.M."/>
            <person name="Lechner B.E."/>
            <person name="Liimatainen K."/>
            <person name="Lipzen A."/>
            <person name="Lukacs Z."/>
            <person name="Mihaltcheva S."/>
            <person name="Morgado L.N."/>
            <person name="Niskanen T."/>
            <person name="Noordeloos M.E."/>
            <person name="Ohm R.A."/>
            <person name="Ortiz-Santana B."/>
            <person name="Ovrebo C."/>
            <person name="Racz N."/>
            <person name="Riley R."/>
            <person name="Savchenko A."/>
            <person name="Shiryaev A."/>
            <person name="Soop K."/>
            <person name="Spirin V."/>
            <person name="Szebenyi C."/>
            <person name="Tomsovsky M."/>
            <person name="Tulloss R.E."/>
            <person name="Uehling J."/>
            <person name="Grigoriev I.V."/>
            <person name="Vagvolgyi C."/>
            <person name="Papp T."/>
            <person name="Martin F.M."/>
            <person name="Miettinen O."/>
            <person name="Hibbett D.S."/>
            <person name="Nagy L.G."/>
        </authorList>
    </citation>
    <scope>NUCLEOTIDE SEQUENCE [LARGE SCALE GENOMIC DNA]</scope>
    <source>
        <strain evidence="2 3">CBS 309.79</strain>
    </source>
</reference>
<dbReference type="STRING" id="1884261.A0A5C3Q6X8"/>
<keyword evidence="1" id="KW-1133">Transmembrane helix</keyword>
<feature type="transmembrane region" description="Helical" evidence="1">
    <location>
        <begin position="12"/>
        <end position="31"/>
    </location>
</feature>
<organism evidence="2 3">
    <name type="scientific">Pterulicium gracile</name>
    <dbReference type="NCBI Taxonomy" id="1884261"/>
    <lineage>
        <taxon>Eukaryota</taxon>
        <taxon>Fungi</taxon>
        <taxon>Dikarya</taxon>
        <taxon>Basidiomycota</taxon>
        <taxon>Agaricomycotina</taxon>
        <taxon>Agaricomycetes</taxon>
        <taxon>Agaricomycetidae</taxon>
        <taxon>Agaricales</taxon>
        <taxon>Pleurotineae</taxon>
        <taxon>Pterulaceae</taxon>
        <taxon>Pterulicium</taxon>
    </lineage>
</organism>
<evidence type="ECO:0000313" key="2">
    <source>
        <dbReference type="EMBL" id="TFK97541.1"/>
    </source>
</evidence>
<sequence length="439" mass="51390">MHFYGYRRRRLAVVLLCCIISILYISHDLYFQRGYWTKAISTGPTNASPDIRHTVTINEAASPHREKLPGGVLLVSALFPLKKSKHSMKSYKAWLYNFLQITTPIYIFLPKSLFSLLPQTLPDNLTVNSTYDTIFDLPMMKGMEPIYEANWLLDPEKDIHGPELYAIWKSKGWLLEEGYKNRDGEWDHIFWVDAGSFRGQSFYKHWPDVGRVRDAWAQTDPAAETRIFMPIVRAPYAKHARWKEEDGPIDQDISMASFFGGTPSAVHWYNSVYIAYHDYWLSKNLFVGKDQNLINALFLLFPSRFFTVFYDDEDPYAAAHQPYTSIFDQRWWRARWKDWHFAGAYAASRALGKCGSECYYYKFFFAAQGEREVAQDHWLGDHDGWDRWPFGTEHGMDRHDRCRLTKATGFEKLLSRHDRFGPGWTPPTRHLNVTASEYY</sequence>
<gene>
    <name evidence="2" type="ORF">BDV98DRAFT_513603</name>
</gene>
<dbReference type="Proteomes" id="UP000305067">
    <property type="component" value="Unassembled WGS sequence"/>
</dbReference>
<protein>
    <submittedName>
        <fullName evidence="2">Uncharacterized protein</fullName>
    </submittedName>
</protein>
<keyword evidence="1" id="KW-0812">Transmembrane</keyword>
<proteinExistence type="predicted"/>
<evidence type="ECO:0000313" key="3">
    <source>
        <dbReference type="Proteomes" id="UP000305067"/>
    </source>
</evidence>
<accession>A0A5C3Q6X8</accession>
<dbReference type="OrthoDB" id="411632at2759"/>
<keyword evidence="3" id="KW-1185">Reference proteome</keyword>
<dbReference type="EMBL" id="ML178846">
    <property type="protein sequence ID" value="TFK97541.1"/>
    <property type="molecule type" value="Genomic_DNA"/>
</dbReference>
<evidence type="ECO:0000256" key="1">
    <source>
        <dbReference type="SAM" id="Phobius"/>
    </source>
</evidence>